<dbReference type="EMBL" id="JADIKL010000001">
    <property type="protein sequence ID" value="MFK2929388.1"/>
    <property type="molecule type" value="Genomic_DNA"/>
</dbReference>
<keyword evidence="3" id="KW-1185">Reference proteome</keyword>
<gene>
    <name evidence="2" type="ORF">ISP14_01165</name>
</gene>
<dbReference type="Gene3D" id="1.20.120.520">
    <property type="entry name" value="nmb1532 protein domain like"/>
    <property type="match status" value="1"/>
</dbReference>
<dbReference type="Pfam" id="PF01814">
    <property type="entry name" value="Hemerythrin"/>
    <property type="match status" value="1"/>
</dbReference>
<sequence>MDIEKLRRQHGELLLAIGGLRELVQAGAREHATAIHDQLVAISSAIKLHLAVEDRVLYPAMEHAADSDVARTSRQFREEMGGLAAAYAAFAGRWSLSTRIAQDPQGFRDDANAVFKALHQRIQRENKELYPLAERV</sequence>
<organism evidence="2 3">
    <name type="scientific">Dyella agri</name>
    <dbReference type="NCBI Taxonomy" id="1926869"/>
    <lineage>
        <taxon>Bacteria</taxon>
        <taxon>Pseudomonadati</taxon>
        <taxon>Pseudomonadota</taxon>
        <taxon>Gammaproteobacteria</taxon>
        <taxon>Lysobacterales</taxon>
        <taxon>Rhodanobacteraceae</taxon>
        <taxon>Dyella</taxon>
    </lineage>
</organism>
<dbReference type="InterPro" id="IPR012312">
    <property type="entry name" value="Hemerythrin-like"/>
</dbReference>
<dbReference type="RefSeq" id="WP_404535361.1">
    <property type="nucleotide sequence ID" value="NZ_JADIKL010000001.1"/>
</dbReference>
<evidence type="ECO:0000313" key="3">
    <source>
        <dbReference type="Proteomes" id="UP001620397"/>
    </source>
</evidence>
<dbReference type="Proteomes" id="UP001620397">
    <property type="component" value="Unassembled WGS sequence"/>
</dbReference>
<evidence type="ECO:0000259" key="1">
    <source>
        <dbReference type="Pfam" id="PF01814"/>
    </source>
</evidence>
<name>A0ABW8KE41_9GAMM</name>
<comment type="caution">
    <text evidence="2">The sequence shown here is derived from an EMBL/GenBank/DDBJ whole genome shotgun (WGS) entry which is preliminary data.</text>
</comment>
<accession>A0ABW8KE41</accession>
<feature type="domain" description="Hemerythrin-like" evidence="1">
    <location>
        <begin position="2"/>
        <end position="133"/>
    </location>
</feature>
<evidence type="ECO:0000313" key="2">
    <source>
        <dbReference type="EMBL" id="MFK2929388.1"/>
    </source>
</evidence>
<reference evidence="2 3" key="1">
    <citation type="submission" date="2020-10" db="EMBL/GenBank/DDBJ databases">
        <title>Phylogeny of dyella-like bacteria.</title>
        <authorList>
            <person name="Fu J."/>
        </authorList>
    </citation>
    <scope>NUCLEOTIDE SEQUENCE [LARGE SCALE GENOMIC DNA]</scope>
    <source>
        <strain evidence="2 3">DKC-1</strain>
    </source>
</reference>
<protein>
    <submittedName>
        <fullName evidence="2">Hemerythrin domain-containing protein</fullName>
    </submittedName>
</protein>
<proteinExistence type="predicted"/>